<evidence type="ECO:0000313" key="8">
    <source>
        <dbReference type="Proteomes" id="UP000046392"/>
    </source>
</evidence>
<dbReference type="PANTHER" id="PTHR16290:SF0">
    <property type="entry name" value="DECAPPING PROTEIN 1, ISOFORM A"/>
    <property type="match status" value="1"/>
</dbReference>
<feature type="region of interest" description="Disordered" evidence="6">
    <location>
        <begin position="201"/>
        <end position="232"/>
    </location>
</feature>
<evidence type="ECO:0000256" key="6">
    <source>
        <dbReference type="SAM" id="MobiDB-lite"/>
    </source>
</evidence>
<dbReference type="GO" id="GO:0003729">
    <property type="term" value="F:mRNA binding"/>
    <property type="evidence" value="ECO:0007669"/>
    <property type="project" value="TreeGrafter"/>
</dbReference>
<feature type="compositionally biased region" description="Low complexity" evidence="6">
    <location>
        <begin position="160"/>
        <end position="177"/>
    </location>
</feature>
<feature type="domain" description="mRNA-decapping enzyme C-terminal" evidence="7">
    <location>
        <begin position="264"/>
        <end position="302"/>
    </location>
</feature>
<organism evidence="8 9">
    <name type="scientific">Strongyloides papillosus</name>
    <name type="common">Intestinal threadworm</name>
    <dbReference type="NCBI Taxonomy" id="174720"/>
    <lineage>
        <taxon>Eukaryota</taxon>
        <taxon>Metazoa</taxon>
        <taxon>Ecdysozoa</taxon>
        <taxon>Nematoda</taxon>
        <taxon>Chromadorea</taxon>
        <taxon>Rhabditida</taxon>
        <taxon>Tylenchina</taxon>
        <taxon>Panagrolaimomorpha</taxon>
        <taxon>Strongyloidoidea</taxon>
        <taxon>Strongyloididae</taxon>
        <taxon>Strongyloides</taxon>
    </lineage>
</organism>
<keyword evidence="5" id="KW-0866">Nonsense-mediated mRNA decay</keyword>
<dbReference type="Proteomes" id="UP000046392">
    <property type="component" value="Unplaced"/>
</dbReference>
<dbReference type="GO" id="GO:0031087">
    <property type="term" value="P:deadenylation-independent decapping of nuclear-transcribed mRNA"/>
    <property type="evidence" value="ECO:0007669"/>
    <property type="project" value="TreeGrafter"/>
</dbReference>
<dbReference type="GO" id="GO:0008047">
    <property type="term" value="F:enzyme activator activity"/>
    <property type="evidence" value="ECO:0007669"/>
    <property type="project" value="InterPro"/>
</dbReference>
<name>A0A0N5C7E4_STREA</name>
<proteinExistence type="inferred from homology"/>
<comment type="similarity">
    <text evidence="2">Belongs to the DCP1 family.</text>
</comment>
<evidence type="ECO:0000256" key="5">
    <source>
        <dbReference type="ARBA" id="ARBA00023161"/>
    </source>
</evidence>
<feature type="region of interest" description="Disordered" evidence="6">
    <location>
        <begin position="148"/>
        <end position="177"/>
    </location>
</feature>
<dbReference type="InterPro" id="IPR010334">
    <property type="entry name" value="Dcp1"/>
</dbReference>
<dbReference type="InterPro" id="IPR031953">
    <property type="entry name" value="mRNA_decap_C"/>
</dbReference>
<evidence type="ECO:0000256" key="1">
    <source>
        <dbReference type="ARBA" id="ARBA00004496"/>
    </source>
</evidence>
<dbReference type="STRING" id="174720.A0A0N5C7E4"/>
<dbReference type="Pfam" id="PF06058">
    <property type="entry name" value="DCP1"/>
    <property type="match status" value="1"/>
</dbReference>
<evidence type="ECO:0000256" key="3">
    <source>
        <dbReference type="ARBA" id="ARBA00022490"/>
    </source>
</evidence>
<dbReference type="GO" id="GO:0006397">
    <property type="term" value="P:mRNA processing"/>
    <property type="evidence" value="ECO:0007669"/>
    <property type="project" value="UniProtKB-KW"/>
</dbReference>
<dbReference type="WBParaSite" id="SPAL_0001385700.1">
    <property type="protein sequence ID" value="SPAL_0001385700.1"/>
    <property type="gene ID" value="SPAL_0001385700"/>
</dbReference>
<protein>
    <submittedName>
        <fullName evidence="9">mRNA_decap_C domain-containing protein</fullName>
    </submittedName>
</protein>
<dbReference type="Pfam" id="PF16741">
    <property type="entry name" value="mRNA_decap_C"/>
    <property type="match status" value="1"/>
</dbReference>
<evidence type="ECO:0000259" key="7">
    <source>
        <dbReference type="Pfam" id="PF16741"/>
    </source>
</evidence>
<dbReference type="Gene3D" id="6.10.140.2030">
    <property type="match status" value="1"/>
</dbReference>
<dbReference type="Gene3D" id="2.30.29.30">
    <property type="entry name" value="Pleckstrin-homology domain (PH domain)/Phosphotyrosine-binding domain (PTB)"/>
    <property type="match status" value="1"/>
</dbReference>
<keyword evidence="3" id="KW-0963">Cytoplasm</keyword>
<keyword evidence="4" id="KW-0507">mRNA processing</keyword>
<dbReference type="SUPFAM" id="SSF50729">
    <property type="entry name" value="PH domain-like"/>
    <property type="match status" value="1"/>
</dbReference>
<dbReference type="PANTHER" id="PTHR16290">
    <property type="entry name" value="TRANSCRIPTION FACTOR SMIF DECAPPING ENZYME DCP1"/>
    <property type="match status" value="1"/>
</dbReference>
<dbReference type="GO" id="GO:0000290">
    <property type="term" value="P:deadenylation-dependent decapping of nuclear-transcribed mRNA"/>
    <property type="evidence" value="ECO:0007669"/>
    <property type="project" value="InterPro"/>
</dbReference>
<reference evidence="9" key="1">
    <citation type="submission" date="2017-02" db="UniProtKB">
        <authorList>
            <consortium name="WormBaseParasite"/>
        </authorList>
    </citation>
    <scope>IDENTIFICATION</scope>
</reference>
<keyword evidence="8" id="KW-1185">Reference proteome</keyword>
<evidence type="ECO:0000256" key="2">
    <source>
        <dbReference type="ARBA" id="ARBA00008778"/>
    </source>
</evidence>
<accession>A0A0N5C7E4</accession>
<evidence type="ECO:0000313" key="9">
    <source>
        <dbReference type="WBParaSite" id="SPAL_0001385700.1"/>
    </source>
</evidence>
<comment type="subcellular location">
    <subcellularLocation>
        <location evidence="1">Cytoplasm</location>
    </subcellularLocation>
</comment>
<dbReference type="InterPro" id="IPR011993">
    <property type="entry name" value="PH-like_dom_sf"/>
</dbReference>
<dbReference type="GO" id="GO:0000184">
    <property type="term" value="P:nuclear-transcribed mRNA catabolic process, nonsense-mediated decay"/>
    <property type="evidence" value="ECO:0007669"/>
    <property type="project" value="UniProtKB-KW"/>
</dbReference>
<sequence length="304" mass="34561">MVDRTPMMEQNALLALQKNFTQISRIDPTVENVIAFSKYTAVYDFVNGKWAKTDIDGPMFVYKRNTKPEYGICIANRTSTPDFIENISFNLKLKFKPPYILAYFPSGMIKGLWFYDSSQCSKIYNVMQKLIERCSQEADNVEIQEEPDMTHTSVKEENQESQQHHQQQQQQQPQQQLSPNNLLAQMLGSKLKIGENLNESFSSTTTTTTDKLRNSGNKSIVKQRKNDNNGSNIKKEVVSMVSVNSIPPTEECKKVSVCEKVPGLTKEQFKAAFINLLESDDSFLTSLHNSYNNVLGNALNCSRK</sequence>
<dbReference type="AlphaFoldDB" id="A0A0N5C7E4"/>
<dbReference type="CDD" id="cd09804">
    <property type="entry name" value="Dcp1"/>
    <property type="match status" value="1"/>
</dbReference>
<dbReference type="GO" id="GO:0000932">
    <property type="term" value="C:P-body"/>
    <property type="evidence" value="ECO:0007669"/>
    <property type="project" value="TreeGrafter"/>
</dbReference>
<evidence type="ECO:0000256" key="4">
    <source>
        <dbReference type="ARBA" id="ARBA00022664"/>
    </source>
</evidence>